<keyword evidence="10" id="KW-1185">Reference proteome</keyword>
<evidence type="ECO:0000256" key="5">
    <source>
        <dbReference type="PROSITE-ProRule" id="PRU01355"/>
    </source>
</evidence>
<evidence type="ECO:0000256" key="1">
    <source>
        <dbReference type="ARBA" id="ARBA00008139"/>
    </source>
</evidence>
<proteinExistence type="inferred from homology"/>
<keyword evidence="6" id="KW-0645">Protease</keyword>
<dbReference type="InterPro" id="IPR001548">
    <property type="entry name" value="Peptidase_M2"/>
</dbReference>
<keyword evidence="2 8" id="KW-0732">Signal</keyword>
<evidence type="ECO:0000256" key="7">
    <source>
        <dbReference type="SAM" id="MobiDB-lite"/>
    </source>
</evidence>
<keyword evidence="6" id="KW-0479">Metal-binding</keyword>
<feature type="signal peptide" evidence="8">
    <location>
        <begin position="1"/>
        <end position="20"/>
    </location>
</feature>
<dbReference type="EMBL" id="CALNXK010000127">
    <property type="protein sequence ID" value="CAH3163822.1"/>
    <property type="molecule type" value="Genomic_DNA"/>
</dbReference>
<dbReference type="Proteomes" id="UP001159405">
    <property type="component" value="Unassembled WGS sequence"/>
</dbReference>
<evidence type="ECO:0000313" key="10">
    <source>
        <dbReference type="Proteomes" id="UP001159405"/>
    </source>
</evidence>
<evidence type="ECO:0000256" key="2">
    <source>
        <dbReference type="ARBA" id="ARBA00022729"/>
    </source>
</evidence>
<sequence length="733" mass="83851">MNLWLCYSLFLLSWHQKSYSATSLQNVTKTTFKNYMSIALDFLKNYEDKATRISSGESEAAWNYETNLTETNRELSVFNSTFAKAFYLKASDNASRIKEVDLSNDQARQIRIIRRNYLPKSPRDIKLVDDLISNMTNIYSSGKVCKLNKATNKTSYLELDPDLYSLMGKSRDYDELLWGWKSWRDAVGPPMRPLYEKLVNLLNSGARAHDWGDYGNFQRSEYEMGNDFQKAIMKLWNEVKPLYQELHAYVRYKLRENYPEVPENGTIQAHLLGNMWAQDWSLIEDLVKPYPKVPSLDVTPNLRKQQYTPIKMFKLAQSFFVSIGLDPMPQTFWNKSAIEKPRDRKMVCHPSAWDFNKGDVRIKMCTGVDQENLITIHHEMGHCEYDLAYKDQPIAFRSGANPGFHEAIGDTIALSVLNPKHLKSVGLLYTIGNNTEADINFLMDRALQRVAALPWTLLVDLWRWRVFSGRITPANYNSEWWRMRMLYQGVMAPVPRTEKDFDPGAKFHVGANSAYIGYFVSLILQFQFHRSLCKTAKHKGPLHECSIYKSKDAGKKFREMLAAGRSRPWPQTLYRMTGERQMTAGAILEYFAPLQDWLIKYRVQKGYTLGWKRKKVLSSNQVQKGTRKTLFSPTSTSPGERIQPLTNTSGNLTAGAKNESGVVTFPEVKKNDSIDLGKPDLKAALAAMGPALKVTGESSEKNRENSLLDPKSAILGAKPMFVPNKIKDQLDLG</sequence>
<accession>A0ABN8QJ95</accession>
<feature type="compositionally biased region" description="Polar residues" evidence="7">
    <location>
        <begin position="629"/>
        <end position="652"/>
    </location>
</feature>
<organism evidence="9 10">
    <name type="scientific">Porites lobata</name>
    <dbReference type="NCBI Taxonomy" id="104759"/>
    <lineage>
        <taxon>Eukaryota</taxon>
        <taxon>Metazoa</taxon>
        <taxon>Cnidaria</taxon>
        <taxon>Anthozoa</taxon>
        <taxon>Hexacorallia</taxon>
        <taxon>Scleractinia</taxon>
        <taxon>Fungiina</taxon>
        <taxon>Poritidae</taxon>
        <taxon>Porites</taxon>
    </lineage>
</organism>
<evidence type="ECO:0000256" key="6">
    <source>
        <dbReference type="RuleBase" id="RU361144"/>
    </source>
</evidence>
<keyword evidence="6" id="KW-0121">Carboxypeptidase</keyword>
<evidence type="ECO:0000256" key="4">
    <source>
        <dbReference type="ARBA" id="ARBA00023180"/>
    </source>
</evidence>
<evidence type="ECO:0000256" key="3">
    <source>
        <dbReference type="ARBA" id="ARBA00023157"/>
    </source>
</evidence>
<dbReference type="PROSITE" id="PS52011">
    <property type="entry name" value="PEPTIDASE_M2"/>
    <property type="match status" value="1"/>
</dbReference>
<dbReference type="EC" id="3.4.-.-" evidence="6"/>
<dbReference type="PANTHER" id="PTHR10514">
    <property type="entry name" value="ANGIOTENSIN-CONVERTING ENZYME"/>
    <property type="match status" value="1"/>
</dbReference>
<dbReference type="PANTHER" id="PTHR10514:SF27">
    <property type="entry name" value="ANGIOTENSIN-CONVERTING ENZYME"/>
    <property type="match status" value="1"/>
</dbReference>
<dbReference type="CDD" id="cd06461">
    <property type="entry name" value="M2_ACE"/>
    <property type="match status" value="1"/>
</dbReference>
<protein>
    <recommendedName>
        <fullName evidence="6">Angiotensin-converting enzyme</fullName>
        <ecNumber evidence="6">3.4.-.-</ecNumber>
    </recommendedName>
</protein>
<keyword evidence="6" id="KW-0482">Metalloprotease</keyword>
<dbReference type="Gene3D" id="1.10.1370.30">
    <property type="match status" value="1"/>
</dbReference>
<name>A0ABN8QJ95_9CNID</name>
<feature type="region of interest" description="Disordered" evidence="7">
    <location>
        <begin position="629"/>
        <end position="654"/>
    </location>
</feature>
<gene>
    <name evidence="9" type="ORF">PLOB_00005970</name>
</gene>
<comment type="cofactor">
    <cofactor evidence="6">
        <name>Zn(2+)</name>
        <dbReference type="ChEBI" id="CHEBI:29105"/>
    </cofactor>
    <text evidence="6">Binds 1 zinc ion per subunit.</text>
</comment>
<keyword evidence="3" id="KW-1015">Disulfide bond</keyword>
<feature type="chain" id="PRO_5045156643" description="Angiotensin-converting enzyme" evidence="8">
    <location>
        <begin position="21"/>
        <end position="733"/>
    </location>
</feature>
<keyword evidence="4 6" id="KW-0325">Glycoprotein</keyword>
<comment type="similarity">
    <text evidence="1 5 6">Belongs to the peptidase M2 family.</text>
</comment>
<dbReference type="PRINTS" id="PR00791">
    <property type="entry name" value="PEPDIPTASEA"/>
</dbReference>
<reference evidence="9 10" key="1">
    <citation type="submission" date="2022-05" db="EMBL/GenBank/DDBJ databases">
        <authorList>
            <consortium name="Genoscope - CEA"/>
            <person name="William W."/>
        </authorList>
    </citation>
    <scope>NUCLEOTIDE SEQUENCE [LARGE SCALE GENOMIC DNA]</scope>
</reference>
<keyword evidence="6" id="KW-0378">Hydrolase</keyword>
<evidence type="ECO:0000313" key="9">
    <source>
        <dbReference type="EMBL" id="CAH3163822.1"/>
    </source>
</evidence>
<comment type="caution">
    <text evidence="9">The sequence shown here is derived from an EMBL/GenBank/DDBJ whole genome shotgun (WGS) entry which is preliminary data.</text>
</comment>
<dbReference type="SUPFAM" id="SSF55486">
    <property type="entry name" value="Metalloproteases ('zincins'), catalytic domain"/>
    <property type="match status" value="1"/>
</dbReference>
<keyword evidence="6" id="KW-0862">Zinc</keyword>
<comment type="caution">
    <text evidence="5">Lacks conserved residue(s) required for the propagation of feature annotation.</text>
</comment>
<dbReference type="Pfam" id="PF01401">
    <property type="entry name" value="Peptidase_M2"/>
    <property type="match status" value="1"/>
</dbReference>
<evidence type="ECO:0000256" key="8">
    <source>
        <dbReference type="SAM" id="SignalP"/>
    </source>
</evidence>